<dbReference type="EMBL" id="QUMS01000001">
    <property type="protein sequence ID" value="REG11097.1"/>
    <property type="molecule type" value="Genomic_DNA"/>
</dbReference>
<dbReference type="Gene3D" id="3.30.1180.10">
    <property type="match status" value="1"/>
</dbReference>
<dbReference type="NCBIfam" id="TIGR00762">
    <property type="entry name" value="DegV"/>
    <property type="match status" value="1"/>
</dbReference>
<dbReference type="Pfam" id="PF02645">
    <property type="entry name" value="DegV"/>
    <property type="match status" value="1"/>
</dbReference>
<dbReference type="AlphaFoldDB" id="A0A347ZSP9"/>
<reference evidence="2 3" key="1">
    <citation type="submission" date="2018-08" db="EMBL/GenBank/DDBJ databases">
        <title>Genomic Encyclopedia of Type Strains, Phase IV (KMG-IV): sequencing the most valuable type-strain genomes for metagenomic binning, comparative biology and taxonomic classification.</title>
        <authorList>
            <person name="Goeker M."/>
        </authorList>
    </citation>
    <scope>NUCLEOTIDE SEQUENCE [LARGE SCALE GENOMIC DNA]</scope>
    <source>
        <strain evidence="2 3">DSM 23923</strain>
    </source>
</reference>
<dbReference type="Gene3D" id="3.40.50.10170">
    <property type="match status" value="1"/>
</dbReference>
<sequence>MSKVKVIIDSTVYLPEEYIKNLDIDVIPLHVIWGDEIYRDGVDLLPDEFYRRLPDAKVMPTTSQPSPKEFMSLYEKYLAEGRDILSIHISSQMSGTVDSAVQAKAHLHADNIEVIDSEFTTLGTAFQAIAAAKAAKEGASLAECLEIAKKIRSNTQIYFLVDTLEFLKRGGRIGGATALLGSALNLKPILYVKEGKIEAYGKVRTMKKALARIIEIFENQVGNKKPIYVGISHATAPENAAWLKAEIQKRFKETDFIEFIESELSPVIGTHAGPGTVALNFATME</sequence>
<dbReference type="SUPFAM" id="SSF82549">
    <property type="entry name" value="DAK1/DegV-like"/>
    <property type="match status" value="1"/>
</dbReference>
<organism evidence="2 3">
    <name type="scientific">Pelolinea submarina</name>
    <dbReference type="NCBI Taxonomy" id="913107"/>
    <lineage>
        <taxon>Bacteria</taxon>
        <taxon>Bacillati</taxon>
        <taxon>Chloroflexota</taxon>
        <taxon>Anaerolineae</taxon>
        <taxon>Anaerolineales</taxon>
        <taxon>Anaerolineaceae</taxon>
        <taxon>Pelolinea</taxon>
    </lineage>
</organism>
<dbReference type="PANTHER" id="PTHR33434:SF2">
    <property type="entry name" value="FATTY ACID-BINDING PROTEIN TM_1468"/>
    <property type="match status" value="1"/>
</dbReference>
<evidence type="ECO:0000256" key="1">
    <source>
        <dbReference type="ARBA" id="ARBA00023121"/>
    </source>
</evidence>
<dbReference type="RefSeq" id="WP_116224240.1">
    <property type="nucleotide sequence ID" value="NZ_AP018437.1"/>
</dbReference>
<dbReference type="PANTHER" id="PTHR33434">
    <property type="entry name" value="DEGV DOMAIN-CONTAINING PROTEIN DR_1986-RELATED"/>
    <property type="match status" value="1"/>
</dbReference>
<proteinExistence type="predicted"/>
<comment type="caution">
    <text evidence="2">The sequence shown here is derived from an EMBL/GenBank/DDBJ whole genome shotgun (WGS) entry which is preliminary data.</text>
</comment>
<dbReference type="InterPro" id="IPR003797">
    <property type="entry name" value="DegV"/>
</dbReference>
<dbReference type="InterPro" id="IPR050270">
    <property type="entry name" value="DegV_domain_contain"/>
</dbReference>
<dbReference type="OrthoDB" id="9780660at2"/>
<dbReference type="InterPro" id="IPR043168">
    <property type="entry name" value="DegV_C"/>
</dbReference>
<evidence type="ECO:0000313" key="2">
    <source>
        <dbReference type="EMBL" id="REG11097.1"/>
    </source>
</evidence>
<keyword evidence="3" id="KW-1185">Reference proteome</keyword>
<dbReference type="GO" id="GO:0008289">
    <property type="term" value="F:lipid binding"/>
    <property type="evidence" value="ECO:0007669"/>
    <property type="project" value="UniProtKB-KW"/>
</dbReference>
<name>A0A347ZSP9_9CHLR</name>
<accession>A0A347ZSP9</accession>
<dbReference type="PROSITE" id="PS51482">
    <property type="entry name" value="DEGV"/>
    <property type="match status" value="1"/>
</dbReference>
<gene>
    <name evidence="2" type="ORF">DFR64_0970</name>
</gene>
<evidence type="ECO:0000313" key="3">
    <source>
        <dbReference type="Proteomes" id="UP000256388"/>
    </source>
</evidence>
<dbReference type="Proteomes" id="UP000256388">
    <property type="component" value="Unassembled WGS sequence"/>
</dbReference>
<protein>
    <submittedName>
        <fullName evidence="2">DegV family protein with EDD domain</fullName>
    </submittedName>
</protein>
<keyword evidence="1" id="KW-0446">Lipid-binding</keyword>